<reference evidence="4 5" key="1">
    <citation type="submission" date="2019-05" db="EMBL/GenBank/DDBJ databases">
        <title>The compact genome of Giardia muris reveals important steps in the evolution of intestinal protozoan parasites.</title>
        <authorList>
            <person name="Xu F."/>
            <person name="Jimenez-Gonzalez A."/>
            <person name="Einarsson E."/>
            <person name="Astvaldsson A."/>
            <person name="Peirasmaki D."/>
            <person name="Eckmann L."/>
            <person name="Andersson J.O."/>
            <person name="Svard S.G."/>
            <person name="Jerlstrom-Hultqvist J."/>
        </authorList>
    </citation>
    <scope>NUCLEOTIDE SEQUENCE [LARGE SCALE GENOMIC DNA]</scope>
    <source>
        <strain evidence="4 5">Roberts-Thomson</strain>
    </source>
</reference>
<dbReference type="GO" id="GO:0048278">
    <property type="term" value="P:vesicle docking"/>
    <property type="evidence" value="ECO:0007669"/>
    <property type="project" value="TreeGrafter"/>
</dbReference>
<dbReference type="InterPro" id="IPR045242">
    <property type="entry name" value="Syntaxin"/>
</dbReference>
<dbReference type="VEuPathDB" id="GiardiaDB:GMRT_11313"/>
<dbReference type="PROSITE" id="PS50192">
    <property type="entry name" value="T_SNARE"/>
    <property type="match status" value="1"/>
</dbReference>
<dbReference type="GO" id="GO:0005484">
    <property type="term" value="F:SNAP receptor activity"/>
    <property type="evidence" value="ECO:0007669"/>
    <property type="project" value="TreeGrafter"/>
</dbReference>
<dbReference type="OrthoDB" id="10251371at2759"/>
<keyword evidence="2" id="KW-0812">Transmembrane</keyword>
<dbReference type="GO" id="GO:0006886">
    <property type="term" value="P:intracellular protein transport"/>
    <property type="evidence" value="ECO:0007669"/>
    <property type="project" value="TreeGrafter"/>
</dbReference>
<keyword evidence="2" id="KW-1133">Transmembrane helix</keyword>
<name>A0A4Z1SP47_GIAMU</name>
<dbReference type="AlphaFoldDB" id="A0A4Z1SP47"/>
<organism evidence="4 5">
    <name type="scientific">Giardia muris</name>
    <dbReference type="NCBI Taxonomy" id="5742"/>
    <lineage>
        <taxon>Eukaryota</taxon>
        <taxon>Metamonada</taxon>
        <taxon>Diplomonadida</taxon>
        <taxon>Hexamitidae</taxon>
        <taxon>Giardiinae</taxon>
        <taxon>Giardia</taxon>
    </lineage>
</organism>
<evidence type="ECO:0000256" key="2">
    <source>
        <dbReference type="SAM" id="Phobius"/>
    </source>
</evidence>
<dbReference type="Proteomes" id="UP000315496">
    <property type="component" value="Chromosome 5"/>
</dbReference>
<dbReference type="SMART" id="SM00397">
    <property type="entry name" value="t_SNARE"/>
    <property type="match status" value="1"/>
</dbReference>
<evidence type="ECO:0000313" key="4">
    <source>
        <dbReference type="EMBL" id="TNJ26635.1"/>
    </source>
</evidence>
<comment type="caution">
    <text evidence="4">The sequence shown here is derived from an EMBL/GenBank/DDBJ whole genome shotgun (WGS) entry which is preliminary data.</text>
</comment>
<dbReference type="GO" id="GO:0031201">
    <property type="term" value="C:SNARE complex"/>
    <property type="evidence" value="ECO:0007669"/>
    <property type="project" value="TreeGrafter"/>
</dbReference>
<dbReference type="SUPFAM" id="SSF47661">
    <property type="entry name" value="t-snare proteins"/>
    <property type="match status" value="1"/>
</dbReference>
<proteinExistence type="inferred from homology"/>
<feature type="domain" description="T-SNARE coiled-coil homology" evidence="3">
    <location>
        <begin position="172"/>
        <end position="234"/>
    </location>
</feature>
<keyword evidence="5" id="KW-1185">Reference proteome</keyword>
<dbReference type="InterPro" id="IPR000727">
    <property type="entry name" value="T_SNARE_dom"/>
</dbReference>
<dbReference type="GO" id="GO:0012505">
    <property type="term" value="C:endomembrane system"/>
    <property type="evidence" value="ECO:0007669"/>
    <property type="project" value="TreeGrafter"/>
</dbReference>
<keyword evidence="2" id="KW-0472">Membrane</keyword>
<gene>
    <name evidence="4" type="ORF">GMRT_11313</name>
</gene>
<evidence type="ECO:0000313" key="5">
    <source>
        <dbReference type="Proteomes" id="UP000315496"/>
    </source>
</evidence>
<dbReference type="GO" id="GO:0000149">
    <property type="term" value="F:SNARE binding"/>
    <property type="evidence" value="ECO:0007669"/>
    <property type="project" value="TreeGrafter"/>
</dbReference>
<dbReference type="PANTHER" id="PTHR19957">
    <property type="entry name" value="SYNTAXIN"/>
    <property type="match status" value="1"/>
</dbReference>
<protein>
    <submittedName>
        <fullName evidence="4">Qa-SNARE 2</fullName>
    </submittedName>
</protein>
<evidence type="ECO:0000256" key="1">
    <source>
        <dbReference type="ARBA" id="ARBA00009063"/>
    </source>
</evidence>
<feature type="transmembrane region" description="Helical" evidence="2">
    <location>
        <begin position="247"/>
        <end position="265"/>
    </location>
</feature>
<dbReference type="Gene3D" id="1.20.5.110">
    <property type="match status" value="1"/>
</dbReference>
<dbReference type="GO" id="GO:0006906">
    <property type="term" value="P:vesicle fusion"/>
    <property type="evidence" value="ECO:0007669"/>
    <property type="project" value="TreeGrafter"/>
</dbReference>
<dbReference type="InterPro" id="IPR010989">
    <property type="entry name" value="SNARE"/>
</dbReference>
<dbReference type="EMBL" id="VDLU01000005">
    <property type="protein sequence ID" value="TNJ26635.1"/>
    <property type="molecule type" value="Genomic_DNA"/>
</dbReference>
<sequence length="268" mass="30175">MILDLTREFLEYRSKAPHGRLGSGEDPECGGVRLDRATTAPWVKVAENLRSEIIEVSRLLGRIEDKERARLHSLFDCVLGDEIQAMLREATGRLEGLRSQIVGLSTLEVTREAEQLRRGTVCSLLAQLRAETDRLRQLQVKYVGVISEATTEQKEEASVRDPEMEGRLQAVRDEAQLRQGEIREITNGISELSAIIDKIADLMLEQGTIVDRIDQNLYDAADYATEAADQLVSVEGKHRKLGRCRTAIYAIIGFNYGLLILYYILNVF</sequence>
<accession>A0A4Z1SP47</accession>
<comment type="similarity">
    <text evidence="1">Belongs to the syntaxin family.</text>
</comment>
<evidence type="ECO:0000259" key="3">
    <source>
        <dbReference type="PROSITE" id="PS50192"/>
    </source>
</evidence>